<organism evidence="9 10">
    <name type="scientific">Selenomonas ruminantium</name>
    <dbReference type="NCBI Taxonomy" id="971"/>
    <lineage>
        <taxon>Bacteria</taxon>
        <taxon>Bacillati</taxon>
        <taxon>Bacillota</taxon>
        <taxon>Negativicutes</taxon>
        <taxon>Selenomonadales</taxon>
        <taxon>Selenomonadaceae</taxon>
        <taxon>Selenomonas</taxon>
    </lineage>
</organism>
<dbReference type="NCBIfam" id="TIGR03022">
    <property type="entry name" value="WbaP_sugtrans"/>
    <property type="match status" value="1"/>
</dbReference>
<keyword evidence="3 9" id="KW-0808">Transferase</keyword>
<accession>A0A1I3EG23</accession>
<comment type="subcellular location">
    <subcellularLocation>
        <location evidence="1">Membrane</location>
        <topology evidence="1">Multi-pass membrane protein</topology>
    </subcellularLocation>
</comment>
<evidence type="ECO:0000256" key="2">
    <source>
        <dbReference type="ARBA" id="ARBA00006464"/>
    </source>
</evidence>
<evidence type="ECO:0000256" key="1">
    <source>
        <dbReference type="ARBA" id="ARBA00004141"/>
    </source>
</evidence>
<dbReference type="PANTHER" id="PTHR30576">
    <property type="entry name" value="COLANIC BIOSYNTHESIS UDP-GLUCOSE LIPID CARRIER TRANSFERASE"/>
    <property type="match status" value="1"/>
</dbReference>
<dbReference type="EMBL" id="FOQK01000010">
    <property type="protein sequence ID" value="SFH97897.1"/>
    <property type="molecule type" value="Genomic_DNA"/>
</dbReference>
<reference evidence="9 10" key="1">
    <citation type="submission" date="2016-10" db="EMBL/GenBank/DDBJ databases">
        <authorList>
            <person name="de Groot N.N."/>
        </authorList>
    </citation>
    <scope>NUCLEOTIDE SEQUENCE [LARGE SCALE GENOMIC DNA]</scope>
    <source>
        <strain evidence="9 10">Z108</strain>
    </source>
</reference>
<dbReference type="OrthoDB" id="9808602at2"/>
<evidence type="ECO:0000256" key="6">
    <source>
        <dbReference type="ARBA" id="ARBA00023136"/>
    </source>
</evidence>
<dbReference type="SUPFAM" id="SSF51735">
    <property type="entry name" value="NAD(P)-binding Rossmann-fold domains"/>
    <property type="match status" value="1"/>
</dbReference>
<dbReference type="InterPro" id="IPR036291">
    <property type="entry name" value="NAD(P)-bd_dom_sf"/>
</dbReference>
<dbReference type="AlphaFoldDB" id="A0A1I3EG23"/>
<keyword evidence="6 7" id="KW-0472">Membrane</keyword>
<evidence type="ECO:0000313" key="10">
    <source>
        <dbReference type="Proteomes" id="UP000183639"/>
    </source>
</evidence>
<dbReference type="GO" id="GO:0000271">
    <property type="term" value="P:polysaccharide biosynthetic process"/>
    <property type="evidence" value="ECO:0007669"/>
    <property type="project" value="InterPro"/>
</dbReference>
<keyword evidence="4 7" id="KW-0812">Transmembrane</keyword>
<dbReference type="GO" id="GO:0016780">
    <property type="term" value="F:phosphotransferase activity, for other substituted phosphate groups"/>
    <property type="evidence" value="ECO:0007669"/>
    <property type="project" value="TreeGrafter"/>
</dbReference>
<sequence>MRTGFAFMGETNTSLLSGGKWNYFILPVALFAADLLVVYGTMMAAMLLVSQVLEQPLGMPRSWGVLLPVLYMSNLLFADLYRTRRVLADHARKIFKASGYAVITIVLADFLLHMGETPLSRSFLLLFWLLSFWGLYTERYFLRAVFSRLGLWKSEIVIIGAGKTAEKFVKAFGSGFDIVGFVEDNPRRPLLQKYPHLGGFADIEQVLREHPVYEVLLAVPGLSKAQTIKLFYEVQPYTKHVSLIPDLFGVPIGNMKALRSLDDQLLVLRTHNNLNRMSNRLLKRAFDLVVGSLIAVCILPIIVVTYVLVKMDSDGPAFYNAERIGKDGTTFRCYKFRSMYVNADAILRDYLDKNPEAQREWQEFQKLRGEDPRVTKVGRFIRKYSIDELPQIFNVLEGNMSLVGPRPYLPREREDIGEYMPVICMTTPGMTGLWQVSGRSNVKFSGRLKMDSWYVRNWNLWTDIVILFKTVRVVLGRDAY</sequence>
<name>A0A1I3EG23_SELRU</name>
<dbReference type="InterPro" id="IPR003362">
    <property type="entry name" value="Bact_transf"/>
</dbReference>
<proteinExistence type="inferred from homology"/>
<feature type="transmembrane region" description="Helical" evidence="7">
    <location>
        <begin position="62"/>
        <end position="82"/>
    </location>
</feature>
<evidence type="ECO:0000256" key="3">
    <source>
        <dbReference type="ARBA" id="ARBA00022679"/>
    </source>
</evidence>
<dbReference type="Gene3D" id="3.40.50.720">
    <property type="entry name" value="NAD(P)-binding Rossmann-like Domain"/>
    <property type="match status" value="1"/>
</dbReference>
<dbReference type="InterPro" id="IPR017472">
    <property type="entry name" value="Undecaprenyl-P_galact_Ptfrase"/>
</dbReference>
<dbReference type="GO" id="GO:0005886">
    <property type="term" value="C:plasma membrane"/>
    <property type="evidence" value="ECO:0007669"/>
    <property type="project" value="InterPro"/>
</dbReference>
<evidence type="ECO:0000256" key="5">
    <source>
        <dbReference type="ARBA" id="ARBA00022989"/>
    </source>
</evidence>
<dbReference type="NCBIfam" id="TIGR03025">
    <property type="entry name" value="EPS_sugtrans"/>
    <property type="match status" value="1"/>
</dbReference>
<evidence type="ECO:0000256" key="4">
    <source>
        <dbReference type="ARBA" id="ARBA00022692"/>
    </source>
</evidence>
<evidence type="ECO:0000313" key="9">
    <source>
        <dbReference type="EMBL" id="SFH97897.1"/>
    </source>
</evidence>
<evidence type="ECO:0000256" key="7">
    <source>
        <dbReference type="SAM" id="Phobius"/>
    </source>
</evidence>
<gene>
    <name evidence="9" type="ORF">SAMN04487861_11023</name>
</gene>
<dbReference type="Proteomes" id="UP000183639">
    <property type="component" value="Unassembled WGS sequence"/>
</dbReference>
<dbReference type="InterPro" id="IPR017475">
    <property type="entry name" value="EPS_sugar_tfrase"/>
</dbReference>
<protein>
    <submittedName>
        <fullName evidence="9">Undecaprenyl-phosphate galactose phosphotransferase</fullName>
    </submittedName>
</protein>
<feature type="transmembrane region" description="Helical" evidence="7">
    <location>
        <begin position="94"/>
        <end position="113"/>
    </location>
</feature>
<feature type="transmembrane region" description="Helical" evidence="7">
    <location>
        <begin position="285"/>
        <end position="309"/>
    </location>
</feature>
<dbReference type="PANTHER" id="PTHR30576:SF0">
    <property type="entry name" value="UNDECAPRENYL-PHOSPHATE N-ACETYLGALACTOSAMINYL 1-PHOSPHATE TRANSFERASE-RELATED"/>
    <property type="match status" value="1"/>
</dbReference>
<feature type="transmembrane region" description="Helical" evidence="7">
    <location>
        <begin position="21"/>
        <end position="42"/>
    </location>
</feature>
<dbReference type="Pfam" id="PF02397">
    <property type="entry name" value="Bac_transf"/>
    <property type="match status" value="1"/>
</dbReference>
<feature type="domain" description="Bacterial sugar transferase" evidence="8">
    <location>
        <begin position="283"/>
        <end position="475"/>
    </location>
</feature>
<dbReference type="Pfam" id="PF13727">
    <property type="entry name" value="CoA_binding_3"/>
    <property type="match status" value="1"/>
</dbReference>
<feature type="transmembrane region" description="Helical" evidence="7">
    <location>
        <begin position="119"/>
        <end position="136"/>
    </location>
</feature>
<keyword evidence="5 7" id="KW-1133">Transmembrane helix</keyword>
<comment type="similarity">
    <text evidence="2">Belongs to the bacterial sugar transferase family.</text>
</comment>
<evidence type="ECO:0000259" key="8">
    <source>
        <dbReference type="Pfam" id="PF02397"/>
    </source>
</evidence>